<feature type="compositionally biased region" description="Basic residues" evidence="1">
    <location>
        <begin position="337"/>
        <end position="347"/>
    </location>
</feature>
<feature type="compositionally biased region" description="Polar residues" evidence="1">
    <location>
        <begin position="856"/>
        <end position="866"/>
    </location>
</feature>
<feature type="region of interest" description="Disordered" evidence="1">
    <location>
        <begin position="323"/>
        <end position="362"/>
    </location>
</feature>
<dbReference type="Proteomes" id="UP000199727">
    <property type="component" value="Unassembled WGS sequence"/>
</dbReference>
<gene>
    <name evidence="2" type="ORF">C361_06507</name>
</gene>
<comment type="caution">
    <text evidence="2">The sequence shown here is derived from an EMBL/GenBank/DDBJ whole genome shotgun (WGS) entry which is preliminary data.</text>
</comment>
<feature type="compositionally biased region" description="Basic and acidic residues" evidence="1">
    <location>
        <begin position="557"/>
        <end position="567"/>
    </location>
</feature>
<dbReference type="OrthoDB" id="2576539at2759"/>
<feature type="compositionally biased region" description="Basic and acidic residues" evidence="1">
    <location>
        <begin position="770"/>
        <end position="784"/>
    </location>
</feature>
<accession>A0A854Q340</accession>
<feature type="region of interest" description="Disordered" evidence="1">
    <location>
        <begin position="995"/>
        <end position="1014"/>
    </location>
</feature>
<feature type="compositionally biased region" description="Polar residues" evidence="1">
    <location>
        <begin position="947"/>
        <end position="961"/>
    </location>
</feature>
<feature type="compositionally biased region" description="Basic and acidic residues" evidence="1">
    <location>
        <begin position="348"/>
        <end position="358"/>
    </location>
</feature>
<dbReference type="EMBL" id="AMKT01000098">
    <property type="protein sequence ID" value="OXG11402.1"/>
    <property type="molecule type" value="Genomic_DNA"/>
</dbReference>
<feature type="region of interest" description="Disordered" evidence="1">
    <location>
        <begin position="159"/>
        <end position="239"/>
    </location>
</feature>
<reference evidence="2 3" key="1">
    <citation type="submission" date="2017-06" db="EMBL/GenBank/DDBJ databases">
        <title>Global population genomics of the pathogenic fungus Cryptococcus neoformans var. grubii.</title>
        <authorList>
            <person name="Cuomo C."/>
            <person name="Litvintseva A."/>
            <person name="Chen Y."/>
            <person name="Young S."/>
            <person name="Zeng Q."/>
            <person name="Chapman S."/>
            <person name="Gujja S."/>
            <person name="Saif S."/>
            <person name="Birren B."/>
        </authorList>
    </citation>
    <scope>NUCLEOTIDE SEQUENCE [LARGE SCALE GENOMIC DNA]</scope>
    <source>
        <strain evidence="2 3">Tu259-1</strain>
    </source>
</reference>
<protein>
    <submittedName>
        <fullName evidence="2">Uncharacterized protein</fullName>
    </submittedName>
</protein>
<evidence type="ECO:0000256" key="1">
    <source>
        <dbReference type="SAM" id="MobiDB-lite"/>
    </source>
</evidence>
<feature type="region of interest" description="Disordered" evidence="1">
    <location>
        <begin position="850"/>
        <end position="869"/>
    </location>
</feature>
<organism evidence="2 3">
    <name type="scientific">Cryptococcus neoformans Tu259-1</name>
    <dbReference type="NCBI Taxonomy" id="1230072"/>
    <lineage>
        <taxon>Eukaryota</taxon>
        <taxon>Fungi</taxon>
        <taxon>Dikarya</taxon>
        <taxon>Basidiomycota</taxon>
        <taxon>Agaricomycotina</taxon>
        <taxon>Tremellomycetes</taxon>
        <taxon>Tremellales</taxon>
        <taxon>Cryptococcaceae</taxon>
        <taxon>Cryptococcus</taxon>
        <taxon>Cryptococcus neoformans species complex</taxon>
    </lineage>
</organism>
<name>A0A854Q340_CRYNE</name>
<feature type="region of interest" description="Disordered" evidence="1">
    <location>
        <begin position="942"/>
        <end position="966"/>
    </location>
</feature>
<feature type="compositionally biased region" description="Low complexity" evidence="1">
    <location>
        <begin position="594"/>
        <end position="603"/>
    </location>
</feature>
<evidence type="ECO:0000313" key="3">
    <source>
        <dbReference type="Proteomes" id="UP000199727"/>
    </source>
</evidence>
<proteinExistence type="predicted"/>
<feature type="region of interest" description="Disordered" evidence="1">
    <location>
        <begin position="753"/>
        <end position="793"/>
    </location>
</feature>
<feature type="region of interest" description="Disordered" evidence="1">
    <location>
        <begin position="808"/>
        <end position="839"/>
    </location>
</feature>
<evidence type="ECO:0000313" key="2">
    <source>
        <dbReference type="EMBL" id="OXG11402.1"/>
    </source>
</evidence>
<feature type="compositionally biased region" description="Basic and acidic residues" evidence="1">
    <location>
        <begin position="808"/>
        <end position="829"/>
    </location>
</feature>
<sequence>MRIFLPTVLTGKTKLTFLRQRSLLLLTGKMTSPLTPSLPRRRLPFNISQVIFHHQVQLDNNITLSTTILSCHQQLPHMASPYGCCLQLPCPYPWMTYPPGPQWWPSGHHSTSDEQNAVTKRPPHSTLVNPVILKSCLSPLKTYAQKHDTACNRTLESCKETRLEQSEKKQRNEKVRSAERRLKETIRALEDTEREAGDDNDSSDRRSSERKEVRSDQDEPLKETNSTLETQHAGHQGKGDTTIAASNIAKSTPTSYSTAADDSTDLKTLETCVLEYRQNYSRAVKKYEASENDDERNRMKAIAKETEGKLREAMQAIDIAKPDQGSLANGKGEVKVQRRSGKGKGKGRAIDDVQENRRPSAKKKNLVEKKFNKGEHRVINAELEAEEPRRNKANEGEEQLLQMIPTTQIAHPVQEPVCDVLMDKSVIGNEGKDEPGLQDHVLSDERCSSINHSVVETDVKLQDEKPIKETMVEKKLPEVSPPATSPRLYDKRLRKNTISERDKAIEHYKIKNAAIAKALNEASSMHQEKLGKMKEADRVKKEIKALMEEVEANEQASKVKDVSKEAKGPITKQISDKEEAEATAPAPQHEGSAHSKASSPLSSFIETNGAPAALSIADKGRLLAQYNSKCSKLTESIKGDDLAAHEKQLRIKEANELRSMIKSLKIEIGSSQTAVGEEGMEIIKSHGDLPIKEQKKYNTQMEMADTEISLKLFKIKQAKLTKAVKEDTIQDETRQERKAKAERQGLVAQIMMKSVNKGDSECKGQSAVDEAERNRQSGKDEISSNERAQILSQGVTLKEVERAIWQAKEKRPTEEMKVNNSTTEKEESRQCPPSDCEIAPRGKEWLSLQETKSKAPVNSATWSEQASAMRHSAVLPDAKGCVDSEGPAGELTWSKTLVSLAKRTSHKSTINALDISLSPLKPPQMTQDFLNDNFSWKRQPAARTKVAGNSSKTSRQVFSASSDHRSPPLIIPFQRNGWVDSDSSPPQICTFDLPTFSHDYQSDRDQESSPSKYSQSSAYSFSFMDNHSTVKSDRLVS</sequence>
<feature type="region of interest" description="Disordered" evidence="1">
    <location>
        <begin position="106"/>
        <end position="125"/>
    </location>
</feature>
<dbReference type="AlphaFoldDB" id="A0A854Q340"/>
<feature type="compositionally biased region" description="Basic and acidic residues" evidence="1">
    <location>
        <begin position="159"/>
        <end position="222"/>
    </location>
</feature>
<feature type="region of interest" description="Disordered" evidence="1">
    <location>
        <begin position="550"/>
        <end position="604"/>
    </location>
</feature>